<feature type="chain" id="PRO_5046544401" evidence="1">
    <location>
        <begin position="28"/>
        <end position="507"/>
    </location>
</feature>
<evidence type="ECO:0000313" key="4">
    <source>
        <dbReference type="Proteomes" id="UP000726170"/>
    </source>
</evidence>
<dbReference type="Pfam" id="PF04122">
    <property type="entry name" value="CW_binding_2"/>
    <property type="match status" value="3"/>
</dbReference>
<reference evidence="3 4" key="1">
    <citation type="submission" date="2021-06" db="EMBL/GenBank/DDBJ databases">
        <authorList>
            <person name="Sun Q."/>
            <person name="Li D."/>
        </authorList>
    </citation>
    <scope>NUCLEOTIDE SEQUENCE [LARGE SCALE GENOMIC DNA]</scope>
    <source>
        <strain evidence="3 4">MSJ-11</strain>
    </source>
</reference>
<evidence type="ECO:0000256" key="1">
    <source>
        <dbReference type="SAM" id="SignalP"/>
    </source>
</evidence>
<proteinExistence type="predicted"/>
<feature type="domain" description="MurNAc-LAA" evidence="2">
    <location>
        <begin position="392"/>
        <end position="502"/>
    </location>
</feature>
<feature type="signal peptide" evidence="1">
    <location>
        <begin position="1"/>
        <end position="27"/>
    </location>
</feature>
<accession>A0ABS6EHL5</accession>
<dbReference type="CDD" id="cd02696">
    <property type="entry name" value="MurNAc-LAA"/>
    <property type="match status" value="1"/>
</dbReference>
<comment type="caution">
    <text evidence="3">The sequence shown here is derived from an EMBL/GenBank/DDBJ whole genome shotgun (WGS) entry which is preliminary data.</text>
</comment>
<dbReference type="InterPro" id="IPR002508">
    <property type="entry name" value="MurNAc-LAA_cat"/>
</dbReference>
<keyword evidence="1" id="KW-0732">Signal</keyword>
<dbReference type="PANTHER" id="PTHR30032">
    <property type="entry name" value="N-ACETYLMURAMOYL-L-ALANINE AMIDASE-RELATED"/>
    <property type="match status" value="1"/>
</dbReference>
<dbReference type="InterPro" id="IPR007253">
    <property type="entry name" value="Cell_wall-bd_2"/>
</dbReference>
<evidence type="ECO:0000313" key="3">
    <source>
        <dbReference type="EMBL" id="MBU5484697.1"/>
    </source>
</evidence>
<dbReference type="EMBL" id="JAHLQF010000002">
    <property type="protein sequence ID" value="MBU5484697.1"/>
    <property type="molecule type" value="Genomic_DNA"/>
</dbReference>
<dbReference type="Proteomes" id="UP000726170">
    <property type="component" value="Unassembled WGS sequence"/>
</dbReference>
<name>A0ABS6EHL5_9CLOT</name>
<dbReference type="InterPro" id="IPR051922">
    <property type="entry name" value="Bact_Sporulation_Assoc"/>
</dbReference>
<sequence length="507" mass="54939">MTLRKKLLVFLFCFFAALHMRDIKAFAAPTVERFGGKDRYETSIQVSKNHWEVSNYIILVSGEDFPDALSAAPLSKKYDAPILLTRNSSMSKEMMEEIKRLNAKNAFIISGPGVISENVENQLKDMGLESTRIYGSDRYETSVKVAEVLGTYNDIFIASGENFPDAVSAAPMAAIKGAPILLTRAKNIPDSVGKFINANKGSNYYIIGGEASIQSESIKNIENFKRLSGQDRYKTNEAVINEFLNQITFDSTYIANGLAFADALSGSAAAAKTLSPVMLVGDSYDLKKTLLTSKLNSISTMKVLGGTGVISDVLLNKILNGGSIKVLLDPGHGGYDSGAVGPTKKLEKDVTLAITLKVGEILKSNGIDVVYTRNSDKVSWPSNEAEDLKKRVEIANNENIEYFVSIHANSAPISGAHGTETYYSPGSVQGQKLAEAVQSQLINAIGLTNRGVKTANFYVLKYTKAPAILVEVAFISNANEEKLLADNNFQNKAAKGIAEGILKSIRK</sequence>
<keyword evidence="4" id="KW-1185">Reference proteome</keyword>
<dbReference type="RefSeq" id="WP_216439157.1">
    <property type="nucleotide sequence ID" value="NZ_JAHLQF010000002.1"/>
</dbReference>
<protein>
    <submittedName>
        <fullName evidence="3">Cell wall-binding repeat-containing protein</fullName>
    </submittedName>
</protein>
<dbReference type="SMART" id="SM00646">
    <property type="entry name" value="Ami_3"/>
    <property type="match status" value="1"/>
</dbReference>
<dbReference type="Pfam" id="PF01520">
    <property type="entry name" value="Amidase_3"/>
    <property type="match status" value="1"/>
</dbReference>
<dbReference type="PANTHER" id="PTHR30032:SF8">
    <property type="entry name" value="GERMINATION-SPECIFIC N-ACETYLMURAMOYL-L-ALANINE AMIDASE"/>
    <property type="match status" value="1"/>
</dbReference>
<organism evidence="3 4">
    <name type="scientific">Clostridium mobile</name>
    <dbReference type="NCBI Taxonomy" id="2841512"/>
    <lineage>
        <taxon>Bacteria</taxon>
        <taxon>Bacillati</taxon>
        <taxon>Bacillota</taxon>
        <taxon>Clostridia</taxon>
        <taxon>Eubacteriales</taxon>
        <taxon>Clostridiaceae</taxon>
        <taxon>Clostridium</taxon>
    </lineage>
</organism>
<evidence type="ECO:0000259" key="2">
    <source>
        <dbReference type="SMART" id="SM00646"/>
    </source>
</evidence>
<gene>
    <name evidence="3" type="ORF">KQI86_10165</name>
</gene>